<evidence type="ECO:0000313" key="6">
    <source>
        <dbReference type="Proteomes" id="UP000184600"/>
    </source>
</evidence>
<dbReference type="EMBL" id="FRFG01000070">
    <property type="protein sequence ID" value="SHO58590.1"/>
    <property type="molecule type" value="Genomic_DNA"/>
</dbReference>
<keyword evidence="1 2" id="KW-0732">Signal</keyword>
<dbReference type="Proteomes" id="UP000184600">
    <property type="component" value="Unassembled WGS sequence"/>
</dbReference>
<sequence length="186" mass="20447">MRVLVLSILSLWLLAASLATSAACTDTTGRSDRESTAPYHLGPGDQIRIMVYGEPGLSMTFMVNQRGSVNYPFIGQVQLAGKSLSEIEATIARRLKGDYLREPMVSVTMEHFRRFYITGEIEAPNGYEYLPGLTIEQAIALAGGLTDRADDDDIQIRHSGRELQKDVPVTCPVHPGDTIIIGKSFF</sequence>
<name>A0A1M7Z1C6_9VIBR</name>
<keyword evidence="6" id="KW-1185">Reference proteome</keyword>
<dbReference type="STRING" id="1117707.VQ7734_04362"/>
<feature type="signal peptide" evidence="2">
    <location>
        <begin position="1"/>
        <end position="22"/>
    </location>
</feature>
<dbReference type="RefSeq" id="WP_073586035.1">
    <property type="nucleotide sequence ID" value="NZ_AP024898.1"/>
</dbReference>
<dbReference type="PROSITE" id="PS51257">
    <property type="entry name" value="PROKAR_LIPOPROTEIN"/>
    <property type="match status" value="1"/>
</dbReference>
<organism evidence="5 6">
    <name type="scientific">Vibrio quintilis</name>
    <dbReference type="NCBI Taxonomy" id="1117707"/>
    <lineage>
        <taxon>Bacteria</taxon>
        <taxon>Pseudomonadati</taxon>
        <taxon>Pseudomonadota</taxon>
        <taxon>Gammaproteobacteria</taxon>
        <taxon>Vibrionales</taxon>
        <taxon>Vibrionaceae</taxon>
        <taxon>Vibrio</taxon>
    </lineage>
</organism>
<proteinExistence type="predicted"/>
<feature type="domain" description="Polysaccharide export protein N-terminal" evidence="3">
    <location>
        <begin position="35"/>
        <end position="109"/>
    </location>
</feature>
<dbReference type="OrthoDB" id="9808948at2"/>
<dbReference type="PANTHER" id="PTHR33619:SF3">
    <property type="entry name" value="POLYSACCHARIDE EXPORT PROTEIN GFCE-RELATED"/>
    <property type="match status" value="1"/>
</dbReference>
<dbReference type="Pfam" id="PF02563">
    <property type="entry name" value="Poly_export"/>
    <property type="match status" value="1"/>
</dbReference>
<dbReference type="InterPro" id="IPR003715">
    <property type="entry name" value="Poly_export_N"/>
</dbReference>
<gene>
    <name evidence="5" type="primary">kpsD_2</name>
    <name evidence="5" type="ORF">VQ7734_04362</name>
</gene>
<dbReference type="Gene3D" id="3.30.1950.10">
    <property type="entry name" value="wza like domain"/>
    <property type="match status" value="1"/>
</dbReference>
<evidence type="ECO:0000313" key="5">
    <source>
        <dbReference type="EMBL" id="SHO58590.1"/>
    </source>
</evidence>
<feature type="domain" description="Soluble ligand binding" evidence="4">
    <location>
        <begin position="115"/>
        <end position="158"/>
    </location>
</feature>
<evidence type="ECO:0000256" key="2">
    <source>
        <dbReference type="SAM" id="SignalP"/>
    </source>
</evidence>
<reference evidence="6" key="1">
    <citation type="submission" date="2016-12" db="EMBL/GenBank/DDBJ databases">
        <authorList>
            <person name="Rodrigo-Torres L."/>
            <person name="Arahal R.D."/>
            <person name="Lucena T."/>
        </authorList>
    </citation>
    <scope>NUCLEOTIDE SEQUENCE [LARGE SCALE GENOMIC DNA]</scope>
</reference>
<protein>
    <submittedName>
        <fullName evidence="5">Polysialic acid transport protein KpsD</fullName>
    </submittedName>
</protein>
<accession>A0A1M7Z1C6</accession>
<dbReference type="PANTHER" id="PTHR33619">
    <property type="entry name" value="POLYSACCHARIDE EXPORT PROTEIN GFCE-RELATED"/>
    <property type="match status" value="1"/>
</dbReference>
<evidence type="ECO:0000259" key="4">
    <source>
        <dbReference type="Pfam" id="PF10531"/>
    </source>
</evidence>
<dbReference type="GO" id="GO:0015159">
    <property type="term" value="F:polysaccharide transmembrane transporter activity"/>
    <property type="evidence" value="ECO:0007669"/>
    <property type="project" value="InterPro"/>
</dbReference>
<dbReference type="Pfam" id="PF10531">
    <property type="entry name" value="SLBB"/>
    <property type="match status" value="1"/>
</dbReference>
<dbReference type="InterPro" id="IPR019554">
    <property type="entry name" value="Soluble_ligand-bd"/>
</dbReference>
<evidence type="ECO:0000256" key="1">
    <source>
        <dbReference type="ARBA" id="ARBA00022729"/>
    </source>
</evidence>
<dbReference type="InterPro" id="IPR049712">
    <property type="entry name" value="Poly_export"/>
</dbReference>
<feature type="chain" id="PRO_5013269324" evidence="2">
    <location>
        <begin position="23"/>
        <end position="186"/>
    </location>
</feature>
<dbReference type="AlphaFoldDB" id="A0A1M7Z1C6"/>
<evidence type="ECO:0000259" key="3">
    <source>
        <dbReference type="Pfam" id="PF02563"/>
    </source>
</evidence>